<dbReference type="EMBL" id="CP022745">
    <property type="protein sequence ID" value="ASY43344.1"/>
    <property type="molecule type" value="Genomic_DNA"/>
</dbReference>
<organism evidence="1 2">
    <name type="scientific">Sphingobium xenophagum</name>
    <dbReference type="NCBI Taxonomy" id="121428"/>
    <lineage>
        <taxon>Bacteria</taxon>
        <taxon>Pseudomonadati</taxon>
        <taxon>Pseudomonadota</taxon>
        <taxon>Alphaproteobacteria</taxon>
        <taxon>Sphingomonadales</taxon>
        <taxon>Sphingomonadaceae</taxon>
        <taxon>Sphingobium</taxon>
    </lineage>
</organism>
<accession>A0A249MQ64</accession>
<dbReference type="Proteomes" id="UP000217141">
    <property type="component" value="Chromosome I"/>
</dbReference>
<proteinExistence type="predicted"/>
<dbReference type="AlphaFoldDB" id="A0A249MQ64"/>
<dbReference type="KEGG" id="shyd:CJD35_01905"/>
<sequence length="61" mass="6907">MTSDVRIALERFQNFISRFSHSGMIDPVTGFTTGDAALLIGEIELAEAHRRMEQHHPHDDT</sequence>
<reference evidence="1 2" key="1">
    <citation type="submission" date="2017-08" db="EMBL/GenBank/DDBJ databases">
        <title>Whole Genome Sequence of Sphingobium hydrophobicum C1: Insights into Adaption to the Electronic-waste Contaminated Sediment.</title>
        <authorList>
            <person name="Song D."/>
            <person name="Chen X."/>
            <person name="Xu M."/>
        </authorList>
    </citation>
    <scope>NUCLEOTIDE SEQUENCE [LARGE SCALE GENOMIC DNA]</scope>
    <source>
        <strain evidence="1 2">C1</strain>
    </source>
</reference>
<dbReference type="RefSeq" id="WP_017180882.1">
    <property type="nucleotide sequence ID" value="NZ_CP022745.1"/>
</dbReference>
<gene>
    <name evidence="1" type="ORF">CJD35_01905</name>
</gene>
<name>A0A249MQ64_SPHXE</name>
<evidence type="ECO:0000313" key="1">
    <source>
        <dbReference type="EMBL" id="ASY43344.1"/>
    </source>
</evidence>
<protein>
    <submittedName>
        <fullName evidence="1">Uncharacterized protein</fullName>
    </submittedName>
</protein>
<evidence type="ECO:0000313" key="2">
    <source>
        <dbReference type="Proteomes" id="UP000217141"/>
    </source>
</evidence>